<feature type="region of interest" description="Disordered" evidence="1">
    <location>
        <begin position="1"/>
        <end position="24"/>
    </location>
</feature>
<gene>
    <name evidence="2" type="ORF">GCK32_018843</name>
</gene>
<feature type="non-terminal residue" evidence="2">
    <location>
        <position position="120"/>
    </location>
</feature>
<dbReference type="Proteomes" id="UP001331761">
    <property type="component" value="Unassembled WGS sequence"/>
</dbReference>
<evidence type="ECO:0000313" key="2">
    <source>
        <dbReference type="EMBL" id="KAK5972566.1"/>
    </source>
</evidence>
<keyword evidence="3" id="KW-1185">Reference proteome</keyword>
<dbReference type="EMBL" id="WIXE01016522">
    <property type="protein sequence ID" value="KAK5972566.1"/>
    <property type="molecule type" value="Genomic_DNA"/>
</dbReference>
<dbReference type="AlphaFoldDB" id="A0AAN8F385"/>
<reference evidence="2 3" key="1">
    <citation type="submission" date="2019-10" db="EMBL/GenBank/DDBJ databases">
        <title>Assembly and Annotation for the nematode Trichostrongylus colubriformis.</title>
        <authorList>
            <person name="Martin J."/>
        </authorList>
    </citation>
    <scope>NUCLEOTIDE SEQUENCE [LARGE SCALE GENOMIC DNA]</scope>
    <source>
        <strain evidence="2">G859</strain>
        <tissue evidence="2">Whole worm</tissue>
    </source>
</reference>
<comment type="caution">
    <text evidence="2">The sequence shown here is derived from an EMBL/GenBank/DDBJ whole genome shotgun (WGS) entry which is preliminary data.</text>
</comment>
<evidence type="ECO:0000256" key="1">
    <source>
        <dbReference type="SAM" id="MobiDB-lite"/>
    </source>
</evidence>
<protein>
    <submittedName>
        <fullName evidence="2">Uncharacterized protein</fullName>
    </submittedName>
</protein>
<evidence type="ECO:0000313" key="3">
    <source>
        <dbReference type="Proteomes" id="UP001331761"/>
    </source>
</evidence>
<organism evidence="2 3">
    <name type="scientific">Trichostrongylus colubriformis</name>
    <name type="common">Black scour worm</name>
    <dbReference type="NCBI Taxonomy" id="6319"/>
    <lineage>
        <taxon>Eukaryota</taxon>
        <taxon>Metazoa</taxon>
        <taxon>Ecdysozoa</taxon>
        <taxon>Nematoda</taxon>
        <taxon>Chromadorea</taxon>
        <taxon>Rhabditida</taxon>
        <taxon>Rhabditina</taxon>
        <taxon>Rhabditomorpha</taxon>
        <taxon>Strongyloidea</taxon>
        <taxon>Trichostrongylidae</taxon>
        <taxon>Trichostrongylus</taxon>
    </lineage>
</organism>
<sequence length="120" mass="13144">MPIGDLYPLSRSSSRCSPFASDYDSDSSMPLFMLPSRCGTSAGGEKAEESRGRVDRLFAVPPPSFTCSITYDGQESWDDDSLHSCTDFDDEYCGRLSRYSRAESSALGAYLSPSSYTSDE</sequence>
<name>A0AAN8F385_TRICO</name>
<proteinExistence type="predicted"/>
<accession>A0AAN8F385</accession>